<keyword evidence="2" id="KW-1185">Reference proteome</keyword>
<sequence>MKQGCFLYVDMSKLIGAPPEERDFKWAVWYLIIEAACTKMALPVTDPKEVYEELQMRSTVFIEKIRAILGMPPDQFLIVAFDQVGVLDSVLRFFDLDDFNGRVLPHNDFFGIVRELCEFPHSFPIVVGKSEGLNVQNYLRTISNALLKFIPLSSLDRASIEEHLEKSIFKNAPVSSILCHQDCSIKHLSELLLEYTGGVPSLLVRAVSIILEYVETKSCGSPTREIVESILNNPKNAKECVTPYLTRLEGLSDKRKATMKKLILSHLYCVQFGLYGTLRGAGQGNAYVFDLVTVFGLYHRECSKLGGRHMYQVAIPKLLASFLEIEFGTDTLSALLFRTIRGQPFHFFMSPVAEF</sequence>
<name>A0AAV9IDN9_9RHOD</name>
<accession>A0AAV9IDN9</accession>
<proteinExistence type="predicted"/>
<dbReference type="AlphaFoldDB" id="A0AAV9IDN9"/>
<evidence type="ECO:0000313" key="2">
    <source>
        <dbReference type="Proteomes" id="UP001300502"/>
    </source>
</evidence>
<comment type="caution">
    <text evidence="1">The sequence shown here is derived from an EMBL/GenBank/DDBJ whole genome shotgun (WGS) entry which is preliminary data.</text>
</comment>
<organism evidence="1 2">
    <name type="scientific">Galdieria yellowstonensis</name>
    <dbReference type="NCBI Taxonomy" id="3028027"/>
    <lineage>
        <taxon>Eukaryota</taxon>
        <taxon>Rhodophyta</taxon>
        <taxon>Bangiophyceae</taxon>
        <taxon>Galdieriales</taxon>
        <taxon>Galdieriaceae</taxon>
        <taxon>Galdieria</taxon>
    </lineage>
</organism>
<gene>
    <name evidence="1" type="ORF">GAYE_SCF12G3266</name>
</gene>
<reference evidence="1 2" key="1">
    <citation type="submission" date="2022-07" db="EMBL/GenBank/DDBJ databases">
        <title>Genome-wide signatures of adaptation to extreme environments.</title>
        <authorList>
            <person name="Cho C.H."/>
            <person name="Yoon H.S."/>
        </authorList>
    </citation>
    <scope>NUCLEOTIDE SEQUENCE [LARGE SCALE GENOMIC DNA]</scope>
    <source>
        <strain evidence="1 2">108.79 E11</strain>
    </source>
</reference>
<evidence type="ECO:0000313" key="1">
    <source>
        <dbReference type="EMBL" id="KAK4525358.1"/>
    </source>
</evidence>
<protein>
    <submittedName>
        <fullName evidence="1">Uncharacterized protein</fullName>
    </submittedName>
</protein>
<dbReference type="EMBL" id="JANCYU010000030">
    <property type="protein sequence ID" value="KAK4525358.1"/>
    <property type="molecule type" value="Genomic_DNA"/>
</dbReference>
<dbReference type="Proteomes" id="UP001300502">
    <property type="component" value="Unassembled WGS sequence"/>
</dbReference>